<proteinExistence type="predicted"/>
<gene>
    <name evidence="2" type="ORF">DW099_12780</name>
</gene>
<name>A0A415E1R2_9FIRM</name>
<sequence length="254" mass="28071">MTGYGAFVKKEFMEFYRSHKLLIILAVFLLLGMMNPLTAKITPQLVENFMPEGMIVNLGEPTALDSWMQFYKNVPQLGLVVLVILFSGMMSQEYSKGTLINMLTKGLARRSVILSKLTVALVMWTAAYVICTGISWAYTAYFWKGEILHDLFSAAVLVWIYGILLLAVGLFGSVLCKNAYGNLLITGGFVGVQFLLNIIPDAIKYNPLALVSRNMELIEGSLKFEELLFPIAVSAGLAIAFVIAACAVFNRKTL</sequence>
<accession>A0A415E1R2</accession>
<evidence type="ECO:0000313" key="2">
    <source>
        <dbReference type="EMBL" id="RHJ87561.1"/>
    </source>
</evidence>
<dbReference type="PANTHER" id="PTHR37305">
    <property type="entry name" value="INTEGRAL MEMBRANE PROTEIN-RELATED"/>
    <property type="match status" value="1"/>
</dbReference>
<dbReference type="RefSeq" id="WP_118335942.1">
    <property type="nucleotide sequence ID" value="NZ_AP025567.1"/>
</dbReference>
<dbReference type="Pfam" id="PF12679">
    <property type="entry name" value="ABC2_membrane_2"/>
    <property type="match status" value="1"/>
</dbReference>
<dbReference type="PANTHER" id="PTHR37305:SF1">
    <property type="entry name" value="MEMBRANE PROTEIN"/>
    <property type="match status" value="1"/>
</dbReference>
<keyword evidence="1" id="KW-0812">Transmembrane</keyword>
<dbReference type="AlphaFoldDB" id="A0A415E1R2"/>
<feature type="transmembrane region" description="Helical" evidence="1">
    <location>
        <begin position="112"/>
        <end position="139"/>
    </location>
</feature>
<keyword evidence="1" id="KW-1133">Transmembrane helix</keyword>
<feature type="transmembrane region" description="Helical" evidence="1">
    <location>
        <begin position="74"/>
        <end position="91"/>
    </location>
</feature>
<keyword evidence="1" id="KW-0472">Membrane</keyword>
<organism evidence="2 3">
    <name type="scientific">Emergencia timonensis</name>
    <dbReference type="NCBI Taxonomy" id="1776384"/>
    <lineage>
        <taxon>Bacteria</taxon>
        <taxon>Bacillati</taxon>
        <taxon>Bacillota</taxon>
        <taxon>Clostridia</taxon>
        <taxon>Peptostreptococcales</taxon>
        <taxon>Anaerovoracaceae</taxon>
        <taxon>Emergencia</taxon>
    </lineage>
</organism>
<dbReference type="OrthoDB" id="4187110at2"/>
<evidence type="ECO:0000313" key="3">
    <source>
        <dbReference type="Proteomes" id="UP000284841"/>
    </source>
</evidence>
<feature type="transmembrane region" description="Helical" evidence="1">
    <location>
        <begin position="227"/>
        <end position="249"/>
    </location>
</feature>
<comment type="caution">
    <text evidence="2">The sequence shown here is derived from an EMBL/GenBank/DDBJ whole genome shotgun (WGS) entry which is preliminary data.</text>
</comment>
<dbReference type="Proteomes" id="UP000284841">
    <property type="component" value="Unassembled WGS sequence"/>
</dbReference>
<reference evidence="2 3" key="1">
    <citation type="submission" date="2018-08" db="EMBL/GenBank/DDBJ databases">
        <title>A genome reference for cultivated species of the human gut microbiota.</title>
        <authorList>
            <person name="Zou Y."/>
            <person name="Xue W."/>
            <person name="Luo G."/>
        </authorList>
    </citation>
    <scope>NUCLEOTIDE SEQUENCE [LARGE SCALE GENOMIC DNA]</scope>
    <source>
        <strain evidence="2 3">AM07-24</strain>
    </source>
</reference>
<feature type="transmembrane region" description="Helical" evidence="1">
    <location>
        <begin position="151"/>
        <end position="172"/>
    </location>
</feature>
<evidence type="ECO:0000256" key="1">
    <source>
        <dbReference type="SAM" id="Phobius"/>
    </source>
</evidence>
<dbReference type="STRING" id="1776384.GCA_900086585_01128"/>
<dbReference type="GO" id="GO:0140359">
    <property type="term" value="F:ABC-type transporter activity"/>
    <property type="evidence" value="ECO:0007669"/>
    <property type="project" value="InterPro"/>
</dbReference>
<dbReference type="GO" id="GO:0005886">
    <property type="term" value="C:plasma membrane"/>
    <property type="evidence" value="ECO:0007669"/>
    <property type="project" value="UniProtKB-SubCell"/>
</dbReference>
<keyword evidence="3" id="KW-1185">Reference proteome</keyword>
<protein>
    <submittedName>
        <fullName evidence="2">ABC transporter permease</fullName>
    </submittedName>
</protein>
<dbReference type="EMBL" id="QRMS01000003">
    <property type="protein sequence ID" value="RHJ87561.1"/>
    <property type="molecule type" value="Genomic_DNA"/>
</dbReference>
<feature type="transmembrane region" description="Helical" evidence="1">
    <location>
        <begin position="179"/>
        <end position="199"/>
    </location>
</feature>